<evidence type="ECO:0000256" key="2">
    <source>
        <dbReference type="SAM" id="MobiDB-lite"/>
    </source>
</evidence>
<feature type="region of interest" description="Disordered" evidence="2">
    <location>
        <begin position="517"/>
        <end position="569"/>
    </location>
</feature>
<evidence type="ECO:0000313" key="4">
    <source>
        <dbReference type="EMBL" id="KIK08146.1"/>
    </source>
</evidence>
<dbReference type="OrthoDB" id="10254187at2759"/>
<dbReference type="InterPro" id="IPR019337">
    <property type="entry name" value="Telomere_length_regulation_dom"/>
</dbReference>
<dbReference type="GO" id="GO:0051879">
    <property type="term" value="F:Hsp90 protein binding"/>
    <property type="evidence" value="ECO:0007669"/>
    <property type="project" value="TreeGrafter"/>
</dbReference>
<dbReference type="GO" id="GO:0005829">
    <property type="term" value="C:cytosol"/>
    <property type="evidence" value="ECO:0007669"/>
    <property type="project" value="TreeGrafter"/>
</dbReference>
<protein>
    <recommendedName>
        <fullName evidence="3">Telomere length regulation protein conserved domain-containing protein</fullName>
    </recommendedName>
</protein>
<feature type="domain" description="Telomere length regulation protein conserved" evidence="3">
    <location>
        <begin position="582"/>
        <end position="702"/>
    </location>
</feature>
<dbReference type="Proteomes" id="UP000054477">
    <property type="component" value="Unassembled WGS sequence"/>
</dbReference>
<evidence type="ECO:0000313" key="5">
    <source>
        <dbReference type="Proteomes" id="UP000054477"/>
    </source>
</evidence>
<gene>
    <name evidence="4" type="ORF">K443DRAFT_85647</name>
</gene>
<organism evidence="4 5">
    <name type="scientific">Laccaria amethystina LaAM-08-1</name>
    <dbReference type="NCBI Taxonomy" id="1095629"/>
    <lineage>
        <taxon>Eukaryota</taxon>
        <taxon>Fungi</taxon>
        <taxon>Dikarya</taxon>
        <taxon>Basidiomycota</taxon>
        <taxon>Agaricomycotina</taxon>
        <taxon>Agaricomycetes</taxon>
        <taxon>Agaricomycetidae</taxon>
        <taxon>Agaricales</taxon>
        <taxon>Agaricineae</taxon>
        <taxon>Hydnangiaceae</taxon>
        <taxon>Laccaria</taxon>
    </lineage>
</organism>
<dbReference type="GO" id="GO:0051083">
    <property type="term" value="P:'de novo' cotranslational protein folding"/>
    <property type="evidence" value="ECO:0007669"/>
    <property type="project" value="TreeGrafter"/>
</dbReference>
<dbReference type="Pfam" id="PF10193">
    <property type="entry name" value="Telomere_reg-2"/>
    <property type="match status" value="1"/>
</dbReference>
<sequence length="1014" mass="112120">METDKRQRVNEVLKQLQDPVANLPTLFALLSTPLEAVGLLHPQFRHCVPSPLPGGAVDIKKHFPFLQRIILEHIAPTWDVLIAEKHADSLLEQYFCPNGFSNASICSGEVAISAYSALVSTALEGFSLKMLERLTVQYPLDRLHTVVFTGKYLDVVATESRWEDCVHSVTGVPAKVANAVGNKNAIPRALEHEFYFNSICTRCEQLIFELAKQNSEAITGSSVASVTYLLLKLVNLGVFPPNPPVQRSQPSFFETTLSTIRSRLSANGSKEYSTYWHSIFLNVPSILALRSILTSLFSTLPVVGSPFDPILREGAFVKRDASLLFELIGPLVPETQEVWDIAVPLIIERDWGESFARIFVCWISGGFFGKEVNAKVLYSFLQNVLETWSSPEHIKHSLLSRHRYVTSLLLLAASYFPPNSQYTQSLASSSSFVQAIGKYISHYDGSVRRCGMLAGEVIASMCDKKLDFGDWDGEDAGKPWARGMRQLLKKRDIEANTNDFDGEDNGIEREKIPACIPSGSTEAETPLVTEFPDITDGCDSDDSMTGYASQDSSRSTSPSPSDLAEIERDPTLNVGIKKVARPVYLAQLGELLRSVSQKSGPDDPHEADKIEMALNCAEELIRKKKNYGTELHENAVHLVYELLALNDNYDLDDFAAKRQGSLNALISCSPRKAAPVLIEEFFKNQYSTDQRNVALNALAVGARELASLPVPPSRVSSNSIAFPSKTLSAPLHRKYVLSSRSDTGAVPRIMDDISCKAIDKQRDPGIRELPQLSRERRLRIRKSEIVEVVSTRTMSQISRPLQRPAVCFTDIAAEYFLAPLINRFWQFLRDEQSREQRTSHRQGRQSYRGAGTGLILNPLVLSQFLRTVAILAHASQNAPEWLAIIAVNALELAVTIGTQPMSRTETELEWNHDTELGVRGQDASVLTAALELALVVLDGSHEVDGGKLLGLEHTTILLGTGEWAGKVFSALEKGIKAEGGGGVHEVKLRRAAVGVLLKVDEITSIWKRSMLDTR</sequence>
<comment type="similarity">
    <text evidence="1">Belongs to the TEL2 family.</text>
</comment>
<keyword evidence="5" id="KW-1185">Reference proteome</keyword>
<feature type="compositionally biased region" description="Low complexity" evidence="2">
    <location>
        <begin position="549"/>
        <end position="562"/>
    </location>
</feature>
<name>A0A0C9XT55_9AGAR</name>
<accession>A0A0C9XT55</accession>
<evidence type="ECO:0000259" key="3">
    <source>
        <dbReference type="Pfam" id="PF10193"/>
    </source>
</evidence>
<dbReference type="InterPro" id="IPR051970">
    <property type="entry name" value="TEL2_Regulation"/>
</dbReference>
<evidence type="ECO:0000256" key="1">
    <source>
        <dbReference type="ARBA" id="ARBA00006133"/>
    </source>
</evidence>
<proteinExistence type="inferred from homology"/>
<reference evidence="5" key="2">
    <citation type="submission" date="2015-01" db="EMBL/GenBank/DDBJ databases">
        <title>Evolutionary Origins and Diversification of the Mycorrhizal Mutualists.</title>
        <authorList>
            <consortium name="DOE Joint Genome Institute"/>
            <consortium name="Mycorrhizal Genomics Consortium"/>
            <person name="Kohler A."/>
            <person name="Kuo A."/>
            <person name="Nagy L.G."/>
            <person name="Floudas D."/>
            <person name="Copeland A."/>
            <person name="Barry K.W."/>
            <person name="Cichocki N."/>
            <person name="Veneault-Fourrey C."/>
            <person name="LaButti K."/>
            <person name="Lindquist E.A."/>
            <person name="Lipzen A."/>
            <person name="Lundell T."/>
            <person name="Morin E."/>
            <person name="Murat C."/>
            <person name="Riley R."/>
            <person name="Ohm R."/>
            <person name="Sun H."/>
            <person name="Tunlid A."/>
            <person name="Henrissat B."/>
            <person name="Grigoriev I.V."/>
            <person name="Hibbett D.S."/>
            <person name="Martin F."/>
        </authorList>
    </citation>
    <scope>NUCLEOTIDE SEQUENCE [LARGE SCALE GENOMIC DNA]</scope>
    <source>
        <strain evidence="5">LaAM-08-1</strain>
    </source>
</reference>
<dbReference type="HOGENOM" id="CLU_011808_0_0_1"/>
<reference evidence="4 5" key="1">
    <citation type="submission" date="2014-04" db="EMBL/GenBank/DDBJ databases">
        <authorList>
            <consortium name="DOE Joint Genome Institute"/>
            <person name="Kuo A."/>
            <person name="Kohler A."/>
            <person name="Nagy L.G."/>
            <person name="Floudas D."/>
            <person name="Copeland A."/>
            <person name="Barry K.W."/>
            <person name="Cichocki N."/>
            <person name="Veneault-Fourrey C."/>
            <person name="LaButti K."/>
            <person name="Lindquist E.A."/>
            <person name="Lipzen A."/>
            <person name="Lundell T."/>
            <person name="Morin E."/>
            <person name="Murat C."/>
            <person name="Sun H."/>
            <person name="Tunlid A."/>
            <person name="Henrissat B."/>
            <person name="Grigoriev I.V."/>
            <person name="Hibbett D.S."/>
            <person name="Martin F."/>
            <person name="Nordberg H.P."/>
            <person name="Cantor M.N."/>
            <person name="Hua S.X."/>
        </authorList>
    </citation>
    <scope>NUCLEOTIDE SEQUENCE [LARGE SCALE GENOMIC DNA]</scope>
    <source>
        <strain evidence="4 5">LaAM-08-1</strain>
    </source>
</reference>
<dbReference type="STRING" id="1095629.A0A0C9XT55"/>
<dbReference type="PANTHER" id="PTHR15830">
    <property type="entry name" value="TELOMERE LENGTH REGULATION PROTEIN TEL2 FAMILY MEMBER"/>
    <property type="match status" value="1"/>
</dbReference>
<dbReference type="GO" id="GO:0042162">
    <property type="term" value="F:telomeric DNA binding"/>
    <property type="evidence" value="ECO:0007669"/>
    <property type="project" value="TreeGrafter"/>
</dbReference>
<dbReference type="Gene3D" id="1.25.40.720">
    <property type="entry name" value="Telomere length regulation protein 2, C-terminal domain"/>
    <property type="match status" value="1"/>
</dbReference>
<dbReference type="PANTHER" id="PTHR15830:SF10">
    <property type="entry name" value="TELOMERE LENGTH REGULATION PROTEIN TEL2 HOMOLOG"/>
    <property type="match status" value="1"/>
</dbReference>
<dbReference type="AlphaFoldDB" id="A0A0C9XT55"/>
<dbReference type="EMBL" id="KN838543">
    <property type="protein sequence ID" value="KIK08146.1"/>
    <property type="molecule type" value="Genomic_DNA"/>
</dbReference>
<dbReference type="InterPro" id="IPR038528">
    <property type="entry name" value="TEL2_C_sf"/>
</dbReference>